<name>A0ABU5VT13_9BACT</name>
<keyword evidence="1" id="KW-0732">Signal</keyword>
<organism evidence="2 3">
    <name type="scientific">Bacteriovorax antarcticus</name>
    <dbReference type="NCBI Taxonomy" id="3088717"/>
    <lineage>
        <taxon>Bacteria</taxon>
        <taxon>Pseudomonadati</taxon>
        <taxon>Bdellovibrionota</taxon>
        <taxon>Bacteriovoracia</taxon>
        <taxon>Bacteriovoracales</taxon>
        <taxon>Bacteriovoracaceae</taxon>
        <taxon>Bacteriovorax</taxon>
    </lineage>
</organism>
<keyword evidence="3" id="KW-1185">Reference proteome</keyword>
<feature type="chain" id="PRO_5047455936" evidence="1">
    <location>
        <begin position="19"/>
        <end position="279"/>
    </location>
</feature>
<evidence type="ECO:0000313" key="3">
    <source>
        <dbReference type="Proteomes" id="UP001302274"/>
    </source>
</evidence>
<sequence length="279" mass="31036">MNNLFKILILLSASSSYAATCPDSRGKYGDGIQYQDMFCRIMVSADKTDSKSYRNVTFTDEGLVQVFSNFPGTTNSNSTGARVYYLFPYKEQKSITNISAEGLSVKHPSGVSFNFDKDGKLSSPDLQMKVSKEINSQNKSGVEIESFPNGIVIDLGYRGGASPTNNKNAVVTITDKNKKKCTMVNSDINKINKDEVELIYKTNEELHKFLSKKCPKLDISDLLKPMKETLKVVITPKKVGLAPVNNKNTKENDSKREAKPAYDTMEELLKDIDKGAIQR</sequence>
<dbReference type="RefSeq" id="WP_323575867.1">
    <property type="nucleotide sequence ID" value="NZ_JAYGJQ010000001.1"/>
</dbReference>
<accession>A0ABU5VT13</accession>
<reference evidence="2 3" key="1">
    <citation type="submission" date="2023-11" db="EMBL/GenBank/DDBJ databases">
        <title>A Novel Polar Bacteriovorax (B. antarcticus) Isolated from the Biocrust in Antarctica.</title>
        <authorList>
            <person name="Mun W."/>
            <person name="Choi S.Y."/>
            <person name="Mitchell R.J."/>
        </authorList>
    </citation>
    <scope>NUCLEOTIDE SEQUENCE [LARGE SCALE GENOMIC DNA]</scope>
    <source>
        <strain evidence="2 3">PP10</strain>
    </source>
</reference>
<evidence type="ECO:0000256" key="1">
    <source>
        <dbReference type="SAM" id="SignalP"/>
    </source>
</evidence>
<dbReference type="EMBL" id="JAYGJQ010000001">
    <property type="protein sequence ID" value="MEA9356188.1"/>
    <property type="molecule type" value="Genomic_DNA"/>
</dbReference>
<feature type="signal peptide" evidence="1">
    <location>
        <begin position="1"/>
        <end position="18"/>
    </location>
</feature>
<gene>
    <name evidence="2" type="ORF">SHI21_08245</name>
</gene>
<protein>
    <submittedName>
        <fullName evidence="2">Uncharacterized protein</fullName>
    </submittedName>
</protein>
<proteinExistence type="predicted"/>
<comment type="caution">
    <text evidence="2">The sequence shown here is derived from an EMBL/GenBank/DDBJ whole genome shotgun (WGS) entry which is preliminary data.</text>
</comment>
<evidence type="ECO:0000313" key="2">
    <source>
        <dbReference type="EMBL" id="MEA9356188.1"/>
    </source>
</evidence>
<dbReference type="Proteomes" id="UP001302274">
    <property type="component" value="Unassembled WGS sequence"/>
</dbReference>